<comment type="subcellular location">
    <subcellularLocation>
        <location evidence="1">Membrane</location>
        <topology evidence="1">Multi-pass membrane protein</topology>
    </subcellularLocation>
</comment>
<proteinExistence type="predicted"/>
<evidence type="ECO:0000256" key="3">
    <source>
        <dbReference type="ARBA" id="ARBA00022989"/>
    </source>
</evidence>
<dbReference type="GO" id="GO:0016020">
    <property type="term" value="C:membrane"/>
    <property type="evidence" value="ECO:0007669"/>
    <property type="project" value="UniProtKB-SubCell"/>
</dbReference>
<evidence type="ECO:0000256" key="1">
    <source>
        <dbReference type="ARBA" id="ARBA00004141"/>
    </source>
</evidence>
<keyword evidence="4 5" id="KW-0472">Membrane</keyword>
<dbReference type="EMBL" id="LR134529">
    <property type="protein sequence ID" value="VEJ45200.1"/>
    <property type="molecule type" value="Genomic_DNA"/>
</dbReference>
<dbReference type="Proteomes" id="UP000274201">
    <property type="component" value="Chromosome"/>
</dbReference>
<protein>
    <submittedName>
        <fullName evidence="7">TM2 domain</fullName>
    </submittedName>
</protein>
<keyword evidence="3 5" id="KW-1133">Transmembrane helix</keyword>
<dbReference type="AlphaFoldDB" id="A0A3S5C0E1"/>
<evidence type="ECO:0000313" key="7">
    <source>
        <dbReference type="EMBL" id="VEJ45200.1"/>
    </source>
</evidence>
<feature type="domain" description="TM2" evidence="6">
    <location>
        <begin position="27"/>
        <end position="57"/>
    </location>
</feature>
<reference evidence="7 8" key="1">
    <citation type="submission" date="2018-12" db="EMBL/GenBank/DDBJ databases">
        <authorList>
            <consortium name="Pathogen Informatics"/>
        </authorList>
    </citation>
    <scope>NUCLEOTIDE SEQUENCE [LARGE SCALE GENOMIC DNA]</scope>
    <source>
        <strain evidence="7 8">NCTC12905</strain>
    </source>
</reference>
<feature type="transmembrane region" description="Helical" evidence="5">
    <location>
        <begin position="31"/>
        <end position="50"/>
    </location>
</feature>
<dbReference type="InterPro" id="IPR007829">
    <property type="entry name" value="TM2"/>
</dbReference>
<dbReference type="Pfam" id="PF05154">
    <property type="entry name" value="TM2"/>
    <property type="match status" value="1"/>
</dbReference>
<evidence type="ECO:0000256" key="2">
    <source>
        <dbReference type="ARBA" id="ARBA00022692"/>
    </source>
</evidence>
<evidence type="ECO:0000259" key="6">
    <source>
        <dbReference type="Pfam" id="PF05154"/>
    </source>
</evidence>
<gene>
    <name evidence="7" type="ORF">NCTC12905_00848</name>
</gene>
<name>A0A3S5C0E1_BARVI</name>
<sequence length="57" mass="6133">MGETVDFVCEGDTIKSVVPLLVLQPSERSQVVAAVVCWFFGLLGIHRFIVGKIGTGI</sequence>
<accession>A0A3S5C0E1</accession>
<evidence type="ECO:0000313" key="8">
    <source>
        <dbReference type="Proteomes" id="UP000274201"/>
    </source>
</evidence>
<keyword evidence="2 5" id="KW-0812">Transmembrane</keyword>
<evidence type="ECO:0000256" key="5">
    <source>
        <dbReference type="SAM" id="Phobius"/>
    </source>
</evidence>
<evidence type="ECO:0000256" key="4">
    <source>
        <dbReference type="ARBA" id="ARBA00023136"/>
    </source>
</evidence>
<organism evidence="7 8">
    <name type="scientific">Bartonella vinsonii</name>
    <name type="common">Rochalimaea vinsonii</name>
    <dbReference type="NCBI Taxonomy" id="33047"/>
    <lineage>
        <taxon>Bacteria</taxon>
        <taxon>Pseudomonadati</taxon>
        <taxon>Pseudomonadota</taxon>
        <taxon>Alphaproteobacteria</taxon>
        <taxon>Hyphomicrobiales</taxon>
        <taxon>Bartonellaceae</taxon>
        <taxon>Bartonella</taxon>
    </lineage>
</organism>